<feature type="chain" id="PRO_5025347419" description="Carbohydrate-binding module family 19 domain-containing protein" evidence="2">
    <location>
        <begin position="25"/>
        <end position="209"/>
    </location>
</feature>
<evidence type="ECO:0008006" key="5">
    <source>
        <dbReference type="Google" id="ProtNLM"/>
    </source>
</evidence>
<dbReference type="Proteomes" id="UP000799423">
    <property type="component" value="Unassembled WGS sequence"/>
</dbReference>
<keyword evidence="4" id="KW-1185">Reference proteome</keyword>
<protein>
    <recommendedName>
        <fullName evidence="5">Carbohydrate-binding module family 19 domain-containing protein</fullName>
    </recommendedName>
</protein>
<dbReference type="EMBL" id="MU006311">
    <property type="protein sequence ID" value="KAF2849530.1"/>
    <property type="molecule type" value="Genomic_DNA"/>
</dbReference>
<feature type="signal peptide" evidence="2">
    <location>
        <begin position="1"/>
        <end position="24"/>
    </location>
</feature>
<feature type="compositionally biased region" description="Basic and acidic residues" evidence="1">
    <location>
        <begin position="95"/>
        <end position="105"/>
    </location>
</feature>
<keyword evidence="2" id="KW-0732">Signal</keyword>
<evidence type="ECO:0000313" key="4">
    <source>
        <dbReference type="Proteomes" id="UP000799423"/>
    </source>
</evidence>
<organism evidence="3 4">
    <name type="scientific">Plenodomus tracheiphilus IPT5</name>
    <dbReference type="NCBI Taxonomy" id="1408161"/>
    <lineage>
        <taxon>Eukaryota</taxon>
        <taxon>Fungi</taxon>
        <taxon>Dikarya</taxon>
        <taxon>Ascomycota</taxon>
        <taxon>Pezizomycotina</taxon>
        <taxon>Dothideomycetes</taxon>
        <taxon>Pleosporomycetidae</taxon>
        <taxon>Pleosporales</taxon>
        <taxon>Pleosporineae</taxon>
        <taxon>Leptosphaeriaceae</taxon>
        <taxon>Plenodomus</taxon>
    </lineage>
</organism>
<feature type="region of interest" description="Disordered" evidence="1">
    <location>
        <begin position="82"/>
        <end position="106"/>
    </location>
</feature>
<evidence type="ECO:0000313" key="3">
    <source>
        <dbReference type="EMBL" id="KAF2849530.1"/>
    </source>
</evidence>
<sequence>MPNTKLITFLTALLSFAIVTVGTALPKNAGFDTASPCKDGETACAASRNQFLRCENGVWTLIPTCHDGKECNEQPLVQCIEGGAEPNDIPPDQHASTEARGDTEGTRSAIAARESLGPQVINIAIPANEGAATSDVHETVYDAEFKANGMELPCVTCARFRDSCLDQCVDGPGAPPTCYPYCRDVCLAKAIRYSASLGFTCKYFCRQAC</sequence>
<accession>A0A6A7B207</accession>
<name>A0A6A7B207_9PLEO</name>
<proteinExistence type="predicted"/>
<evidence type="ECO:0000256" key="1">
    <source>
        <dbReference type="SAM" id="MobiDB-lite"/>
    </source>
</evidence>
<reference evidence="3" key="1">
    <citation type="submission" date="2020-01" db="EMBL/GenBank/DDBJ databases">
        <authorList>
            <consortium name="DOE Joint Genome Institute"/>
            <person name="Haridas S."/>
            <person name="Albert R."/>
            <person name="Binder M."/>
            <person name="Bloem J."/>
            <person name="Labutti K."/>
            <person name="Salamov A."/>
            <person name="Andreopoulos B."/>
            <person name="Baker S.E."/>
            <person name="Barry K."/>
            <person name="Bills G."/>
            <person name="Bluhm B.H."/>
            <person name="Cannon C."/>
            <person name="Castanera R."/>
            <person name="Culley D.E."/>
            <person name="Daum C."/>
            <person name="Ezra D."/>
            <person name="Gonzalez J.B."/>
            <person name="Henrissat B."/>
            <person name="Kuo A."/>
            <person name="Liang C."/>
            <person name="Lipzen A."/>
            <person name="Lutzoni F."/>
            <person name="Magnuson J."/>
            <person name="Mondo S."/>
            <person name="Nolan M."/>
            <person name="Ohm R."/>
            <person name="Pangilinan J."/>
            <person name="Park H.-J."/>
            <person name="Ramirez L."/>
            <person name="Alfaro M."/>
            <person name="Sun H."/>
            <person name="Tritt A."/>
            <person name="Yoshinaga Y."/>
            <person name="Zwiers L.-H."/>
            <person name="Turgeon B.G."/>
            <person name="Goodwin S.B."/>
            <person name="Spatafora J.W."/>
            <person name="Crous P.W."/>
            <person name="Grigoriev I.V."/>
        </authorList>
    </citation>
    <scope>NUCLEOTIDE SEQUENCE</scope>
    <source>
        <strain evidence="3">IPT5</strain>
    </source>
</reference>
<dbReference type="AlphaFoldDB" id="A0A6A7B207"/>
<gene>
    <name evidence="3" type="ORF">T440DRAFT_469288</name>
</gene>
<evidence type="ECO:0000256" key="2">
    <source>
        <dbReference type="SAM" id="SignalP"/>
    </source>
</evidence>